<evidence type="ECO:0000313" key="1">
    <source>
        <dbReference type="EMBL" id="KAF1745893.1"/>
    </source>
</evidence>
<gene>
    <name evidence="1" type="ORF">GCK72_022340</name>
</gene>
<organism evidence="1 2">
    <name type="scientific">Caenorhabditis remanei</name>
    <name type="common">Caenorhabditis vulgaris</name>
    <dbReference type="NCBI Taxonomy" id="31234"/>
    <lineage>
        <taxon>Eukaryota</taxon>
        <taxon>Metazoa</taxon>
        <taxon>Ecdysozoa</taxon>
        <taxon>Nematoda</taxon>
        <taxon>Chromadorea</taxon>
        <taxon>Rhabditida</taxon>
        <taxon>Rhabditina</taxon>
        <taxon>Rhabditomorpha</taxon>
        <taxon>Rhabditoidea</taxon>
        <taxon>Rhabditidae</taxon>
        <taxon>Peloderinae</taxon>
        <taxon>Caenorhabditis</taxon>
    </lineage>
</organism>
<dbReference type="CTD" id="9824984"/>
<accession>A0A6A5FTL8</accession>
<dbReference type="RefSeq" id="XP_003096756.2">
    <property type="nucleotide sequence ID" value="XM_003096708.2"/>
</dbReference>
<name>A0A6A5FTL8_CAERE</name>
<dbReference type="GeneID" id="9824984"/>
<dbReference type="EMBL" id="WUAV01000006">
    <property type="protein sequence ID" value="KAF1745893.1"/>
    <property type="molecule type" value="Genomic_DNA"/>
</dbReference>
<sequence>MAANNESFPLELFETLIRQNYSYGGVLKKMKISANSDVKELYTRNVDRMICMEKDPMYATITIKNQDQFLSELRELWEQLKKRQEDKAERKRHGDCKIDRITRRMKQLKVRKIKALQEAIHIPKGRALTLEEIKAWRAALANRKKGGMVDGKEERQCKRCHLVIRF</sequence>
<dbReference type="Proteomes" id="UP000483820">
    <property type="component" value="Chromosome X"/>
</dbReference>
<dbReference type="KEGG" id="crq:GCK72_022340"/>
<evidence type="ECO:0000313" key="2">
    <source>
        <dbReference type="Proteomes" id="UP000483820"/>
    </source>
</evidence>
<dbReference type="AlphaFoldDB" id="A0A6A5FTL8"/>
<protein>
    <submittedName>
        <fullName evidence="1">Uncharacterized protein</fullName>
    </submittedName>
</protein>
<proteinExistence type="predicted"/>
<reference evidence="1 2" key="1">
    <citation type="submission" date="2019-12" db="EMBL/GenBank/DDBJ databases">
        <title>Chromosome-level assembly of the Caenorhabditis remanei genome.</title>
        <authorList>
            <person name="Teterina A.A."/>
            <person name="Willis J.H."/>
            <person name="Phillips P.C."/>
        </authorList>
    </citation>
    <scope>NUCLEOTIDE SEQUENCE [LARGE SCALE GENOMIC DNA]</scope>
    <source>
        <strain evidence="1 2">PX506</strain>
        <tissue evidence="1">Whole organism</tissue>
    </source>
</reference>
<comment type="caution">
    <text evidence="1">The sequence shown here is derived from an EMBL/GenBank/DDBJ whole genome shotgun (WGS) entry which is preliminary data.</text>
</comment>